<organism evidence="2 3">
    <name type="scientific">Sulfurimonas lithotrophica</name>
    <dbReference type="NCBI Taxonomy" id="2590022"/>
    <lineage>
        <taxon>Bacteria</taxon>
        <taxon>Pseudomonadati</taxon>
        <taxon>Campylobacterota</taxon>
        <taxon>Epsilonproteobacteria</taxon>
        <taxon>Campylobacterales</taxon>
        <taxon>Sulfurimonadaceae</taxon>
        <taxon>Sulfurimonas</taxon>
    </lineage>
</organism>
<dbReference type="AlphaFoldDB" id="A0A5P8P1N6"/>
<proteinExistence type="inferred from homology"/>
<comment type="similarity">
    <text evidence="1">Belongs to the phD/YefM antitoxin family.</text>
</comment>
<evidence type="ECO:0000256" key="1">
    <source>
        <dbReference type="ARBA" id="ARBA00009981"/>
    </source>
</evidence>
<dbReference type="EMBL" id="CP043617">
    <property type="protein sequence ID" value="QFR49584.1"/>
    <property type="molecule type" value="Genomic_DNA"/>
</dbReference>
<accession>A0A5P8P1N6</accession>
<sequence length="85" mass="9736">MMTIMANDLKTRGVTILDEALKLDNEAIISVRGKSKYVVMDLEHYNYLRECELEAALIETRKEIEEGKAKTMTADEHIKALHNDL</sequence>
<dbReference type="OrthoDB" id="9814740at2"/>
<evidence type="ECO:0008006" key="4">
    <source>
        <dbReference type="Google" id="ProtNLM"/>
    </source>
</evidence>
<keyword evidence="3" id="KW-1185">Reference proteome</keyword>
<evidence type="ECO:0000313" key="2">
    <source>
        <dbReference type="EMBL" id="QFR49584.1"/>
    </source>
</evidence>
<gene>
    <name evidence="2" type="ORF">FJR48_07485</name>
</gene>
<dbReference type="SUPFAM" id="SSF143120">
    <property type="entry name" value="YefM-like"/>
    <property type="match status" value="1"/>
</dbReference>
<dbReference type="InterPro" id="IPR036165">
    <property type="entry name" value="YefM-like_sf"/>
</dbReference>
<evidence type="ECO:0000313" key="3">
    <source>
        <dbReference type="Proteomes" id="UP000326944"/>
    </source>
</evidence>
<name>A0A5P8P1N6_9BACT</name>
<dbReference type="KEGG" id="sulg:FJR48_07485"/>
<reference evidence="2 3" key="1">
    <citation type="submission" date="2019-09" db="EMBL/GenBank/DDBJ databases">
        <title>Sulfurimonas gotlandica sp. nov., a chemoautotrophic and psychrotolerant epsilonproteobacterium isolated from a pelagic redoxcline, and an emended description of the genus Sulfurimonas.</title>
        <authorList>
            <person name="Wang S."/>
            <person name="Jiang L."/>
            <person name="Shao S."/>
        </authorList>
    </citation>
    <scope>NUCLEOTIDE SEQUENCE [LARGE SCALE GENOMIC DNA]</scope>
    <source>
        <strain evidence="2 3">GYSZ_1</strain>
    </source>
</reference>
<dbReference type="Proteomes" id="UP000326944">
    <property type="component" value="Chromosome"/>
</dbReference>
<protein>
    <recommendedName>
        <fullName evidence="4">Type II toxin-antitoxin system Phd/YefM family antitoxin</fullName>
    </recommendedName>
</protein>